<reference evidence="1" key="1">
    <citation type="submission" date="2021-05" db="EMBL/GenBank/DDBJ databases">
        <authorList>
            <person name="Alioto T."/>
            <person name="Alioto T."/>
            <person name="Gomez Garrido J."/>
        </authorList>
    </citation>
    <scope>NUCLEOTIDE SEQUENCE</scope>
</reference>
<protein>
    <submittedName>
        <fullName evidence="1">Uncharacterized protein</fullName>
    </submittedName>
</protein>
<accession>A0A8D8WYY2</accession>
<proteinExistence type="predicted"/>
<organism evidence="1">
    <name type="scientific">Cacopsylla melanoneura</name>
    <dbReference type="NCBI Taxonomy" id="428564"/>
    <lineage>
        <taxon>Eukaryota</taxon>
        <taxon>Metazoa</taxon>
        <taxon>Ecdysozoa</taxon>
        <taxon>Arthropoda</taxon>
        <taxon>Hexapoda</taxon>
        <taxon>Insecta</taxon>
        <taxon>Pterygota</taxon>
        <taxon>Neoptera</taxon>
        <taxon>Paraneoptera</taxon>
        <taxon>Hemiptera</taxon>
        <taxon>Sternorrhyncha</taxon>
        <taxon>Psylloidea</taxon>
        <taxon>Psyllidae</taxon>
        <taxon>Psyllinae</taxon>
        <taxon>Cacopsylla</taxon>
    </lineage>
</organism>
<dbReference type="EMBL" id="HBUF01237133">
    <property type="protein sequence ID" value="CAG6675574.1"/>
    <property type="molecule type" value="Transcribed_RNA"/>
</dbReference>
<name>A0A8D8WYY2_9HEMI</name>
<dbReference type="AlphaFoldDB" id="A0A8D8WYY2"/>
<sequence>MSKRVVEHTERVGMNTEDKLLKQIETLYQVDKDMDLTNIKDIHLNSARKLQTGFIEYHHLQQRQQLIVVQAISHSTSKQLRMPPKTVRTNAPVQVFRTLKTYEQITNLYVGTMKTSRDWCRISIRSRRRMKLLATTTTLPEQIEMRTIVTESTRPTVTTSTII</sequence>
<evidence type="ECO:0000313" key="1">
    <source>
        <dbReference type="EMBL" id="CAG6675574.1"/>
    </source>
</evidence>